<dbReference type="Ensembl" id="ENSHCOT00000012760.1">
    <property type="protein sequence ID" value="ENSHCOP00000017847.1"/>
    <property type="gene ID" value="ENSHCOG00000001939.1"/>
</dbReference>
<accession>A0A3Q2YW29</accession>
<organism evidence="1 2">
    <name type="scientific">Hippocampus comes</name>
    <name type="common">Tiger tail seahorse</name>
    <dbReference type="NCBI Taxonomy" id="109280"/>
    <lineage>
        <taxon>Eukaryota</taxon>
        <taxon>Metazoa</taxon>
        <taxon>Chordata</taxon>
        <taxon>Craniata</taxon>
        <taxon>Vertebrata</taxon>
        <taxon>Euteleostomi</taxon>
        <taxon>Actinopterygii</taxon>
        <taxon>Neopterygii</taxon>
        <taxon>Teleostei</taxon>
        <taxon>Neoteleostei</taxon>
        <taxon>Acanthomorphata</taxon>
        <taxon>Syngnathiaria</taxon>
        <taxon>Syngnathiformes</taxon>
        <taxon>Syngnathoidei</taxon>
        <taxon>Syngnathidae</taxon>
        <taxon>Hippocampus</taxon>
    </lineage>
</organism>
<dbReference type="AlphaFoldDB" id="A0A3Q2YW29"/>
<protein>
    <submittedName>
        <fullName evidence="1">Uncharacterized protein</fullName>
    </submittedName>
</protein>
<proteinExistence type="predicted"/>
<sequence length="51" mass="5224">MASSSSVSSPTGVIPVSKTWSSNSYLHTQSGYCTSLIVTLPGVLVSSPHAN</sequence>
<name>A0A3Q2YW29_HIPCM</name>
<dbReference type="Proteomes" id="UP000264820">
    <property type="component" value="Unplaced"/>
</dbReference>
<reference evidence="1" key="1">
    <citation type="submission" date="2025-08" db="UniProtKB">
        <authorList>
            <consortium name="Ensembl"/>
        </authorList>
    </citation>
    <scope>IDENTIFICATION</scope>
</reference>
<reference evidence="1" key="2">
    <citation type="submission" date="2025-09" db="UniProtKB">
        <authorList>
            <consortium name="Ensembl"/>
        </authorList>
    </citation>
    <scope>IDENTIFICATION</scope>
</reference>
<keyword evidence="2" id="KW-1185">Reference proteome</keyword>
<evidence type="ECO:0000313" key="2">
    <source>
        <dbReference type="Proteomes" id="UP000264820"/>
    </source>
</evidence>
<evidence type="ECO:0000313" key="1">
    <source>
        <dbReference type="Ensembl" id="ENSHCOP00000017847.1"/>
    </source>
</evidence>